<keyword evidence="2" id="KW-0812">Transmembrane</keyword>
<feature type="region of interest" description="Disordered" evidence="1">
    <location>
        <begin position="1"/>
        <end position="27"/>
    </location>
</feature>
<evidence type="ECO:0000256" key="1">
    <source>
        <dbReference type="SAM" id="MobiDB-lite"/>
    </source>
</evidence>
<protein>
    <submittedName>
        <fullName evidence="3">Unannotated protein</fullName>
    </submittedName>
</protein>
<proteinExistence type="predicted"/>
<dbReference type="EMBL" id="CAEZZL010000147">
    <property type="protein sequence ID" value="CAB4771187.1"/>
    <property type="molecule type" value="Genomic_DNA"/>
</dbReference>
<keyword evidence="2" id="KW-1133">Transmembrane helix</keyword>
<evidence type="ECO:0000313" key="3">
    <source>
        <dbReference type="EMBL" id="CAB4771187.1"/>
    </source>
</evidence>
<organism evidence="3">
    <name type="scientific">freshwater metagenome</name>
    <dbReference type="NCBI Taxonomy" id="449393"/>
    <lineage>
        <taxon>unclassified sequences</taxon>
        <taxon>metagenomes</taxon>
        <taxon>ecological metagenomes</taxon>
    </lineage>
</organism>
<keyword evidence="2" id="KW-0472">Membrane</keyword>
<feature type="transmembrane region" description="Helical" evidence="2">
    <location>
        <begin position="67"/>
        <end position="88"/>
    </location>
</feature>
<reference evidence="3" key="1">
    <citation type="submission" date="2020-05" db="EMBL/GenBank/DDBJ databases">
        <authorList>
            <person name="Chiriac C."/>
            <person name="Salcher M."/>
            <person name="Ghai R."/>
            <person name="Kavagutti S V."/>
        </authorList>
    </citation>
    <scope>NUCLEOTIDE SEQUENCE</scope>
</reference>
<dbReference type="AlphaFoldDB" id="A0A6J6VL94"/>
<feature type="transmembrane region" description="Helical" evidence="2">
    <location>
        <begin position="30"/>
        <end position="52"/>
    </location>
</feature>
<evidence type="ECO:0000256" key="2">
    <source>
        <dbReference type="SAM" id="Phobius"/>
    </source>
</evidence>
<gene>
    <name evidence="3" type="ORF">UFOPK2870_01320</name>
</gene>
<feature type="compositionally biased region" description="Pro residues" evidence="1">
    <location>
        <begin position="11"/>
        <end position="21"/>
    </location>
</feature>
<name>A0A6J6VL94_9ZZZZ</name>
<accession>A0A6J6VL94</accession>
<sequence>MSDETALPGFPTAPPPPPPPRGQKKRRSPLVLGGMIFGISPLLFSLVASIFVEDALNESTALGSTPLYMIFTLPIGFVIVMVGLTTGARNVTNRNR</sequence>